<proteinExistence type="predicted"/>
<evidence type="ECO:0000313" key="1">
    <source>
        <dbReference type="EMBL" id="KZP29416.1"/>
    </source>
</evidence>
<dbReference type="Proteomes" id="UP000076532">
    <property type="component" value="Unassembled WGS sequence"/>
</dbReference>
<gene>
    <name evidence="1" type="ORF">FIBSPDRAFT_884853</name>
</gene>
<dbReference type="EMBL" id="KV417498">
    <property type="protein sequence ID" value="KZP29416.1"/>
    <property type="molecule type" value="Genomic_DNA"/>
</dbReference>
<accession>A0A166SGB6</accession>
<keyword evidence="2" id="KW-1185">Reference proteome</keyword>
<sequence length="202" mass="22545">MTTPPLFHQTEDPVYLQPGFYKEVTGGYDSSNVLGRDFLQPHVIPDLPNYEPLFDTCEVTNSEPAQLPNSPSGAMYAVPSLPRSLQAFIIACGMFPPSYENGFDQGHPEWSSHKQVAEMQVLVREAKAQYKEAWRELDLCMAEEEMETSRWERIHPISVLGSPAVQTRVPEQPSAGGAISKKQMGPAQGFGGNIMEFDQWRA</sequence>
<reference evidence="1 2" key="1">
    <citation type="journal article" date="2016" name="Mol. Biol. Evol.">
        <title>Comparative Genomics of Early-Diverging Mushroom-Forming Fungi Provides Insights into the Origins of Lignocellulose Decay Capabilities.</title>
        <authorList>
            <person name="Nagy L.G."/>
            <person name="Riley R."/>
            <person name="Tritt A."/>
            <person name="Adam C."/>
            <person name="Daum C."/>
            <person name="Floudas D."/>
            <person name="Sun H."/>
            <person name="Yadav J.S."/>
            <person name="Pangilinan J."/>
            <person name="Larsson K.H."/>
            <person name="Matsuura K."/>
            <person name="Barry K."/>
            <person name="Labutti K."/>
            <person name="Kuo R."/>
            <person name="Ohm R.A."/>
            <person name="Bhattacharya S.S."/>
            <person name="Shirouzu T."/>
            <person name="Yoshinaga Y."/>
            <person name="Martin F.M."/>
            <person name="Grigoriev I.V."/>
            <person name="Hibbett D.S."/>
        </authorList>
    </citation>
    <scope>NUCLEOTIDE SEQUENCE [LARGE SCALE GENOMIC DNA]</scope>
    <source>
        <strain evidence="1 2">CBS 109695</strain>
    </source>
</reference>
<dbReference type="AlphaFoldDB" id="A0A166SGB6"/>
<organism evidence="1 2">
    <name type="scientific">Athelia psychrophila</name>
    <dbReference type="NCBI Taxonomy" id="1759441"/>
    <lineage>
        <taxon>Eukaryota</taxon>
        <taxon>Fungi</taxon>
        <taxon>Dikarya</taxon>
        <taxon>Basidiomycota</taxon>
        <taxon>Agaricomycotina</taxon>
        <taxon>Agaricomycetes</taxon>
        <taxon>Agaricomycetidae</taxon>
        <taxon>Atheliales</taxon>
        <taxon>Atheliaceae</taxon>
        <taxon>Athelia</taxon>
    </lineage>
</organism>
<protein>
    <submittedName>
        <fullName evidence="1">Uncharacterized protein</fullName>
    </submittedName>
</protein>
<name>A0A166SGB6_9AGAM</name>
<evidence type="ECO:0000313" key="2">
    <source>
        <dbReference type="Proteomes" id="UP000076532"/>
    </source>
</evidence>